<protein>
    <submittedName>
        <fullName evidence="2">Uncharacterized protein</fullName>
    </submittedName>
</protein>
<keyword evidence="3" id="KW-1185">Reference proteome</keyword>
<dbReference type="EMBL" id="QCYK01000002">
    <property type="protein sequence ID" value="PUZ26281.1"/>
    <property type="molecule type" value="Genomic_DNA"/>
</dbReference>
<proteinExistence type="predicted"/>
<feature type="transmembrane region" description="Helical" evidence="1">
    <location>
        <begin position="32"/>
        <end position="53"/>
    </location>
</feature>
<dbReference type="OrthoDB" id="639894at2"/>
<dbReference type="RefSeq" id="WP_108688119.1">
    <property type="nucleotide sequence ID" value="NZ_QCYK01000002.1"/>
</dbReference>
<keyword evidence="1" id="KW-0812">Transmembrane</keyword>
<organism evidence="2 3">
    <name type="scientific">Chitinophaga parva</name>
    <dbReference type="NCBI Taxonomy" id="2169414"/>
    <lineage>
        <taxon>Bacteria</taxon>
        <taxon>Pseudomonadati</taxon>
        <taxon>Bacteroidota</taxon>
        <taxon>Chitinophagia</taxon>
        <taxon>Chitinophagales</taxon>
        <taxon>Chitinophagaceae</taxon>
        <taxon>Chitinophaga</taxon>
    </lineage>
</organism>
<comment type="caution">
    <text evidence="2">The sequence shown here is derived from an EMBL/GenBank/DDBJ whole genome shotgun (WGS) entry which is preliminary data.</text>
</comment>
<feature type="transmembrane region" description="Helical" evidence="1">
    <location>
        <begin position="73"/>
        <end position="96"/>
    </location>
</feature>
<name>A0A2T7BJ18_9BACT</name>
<accession>A0A2T7BJ18</accession>
<gene>
    <name evidence="2" type="ORF">DCC81_18840</name>
</gene>
<evidence type="ECO:0000313" key="2">
    <source>
        <dbReference type="EMBL" id="PUZ26281.1"/>
    </source>
</evidence>
<evidence type="ECO:0000313" key="3">
    <source>
        <dbReference type="Proteomes" id="UP000244450"/>
    </source>
</evidence>
<evidence type="ECO:0000256" key="1">
    <source>
        <dbReference type="SAM" id="Phobius"/>
    </source>
</evidence>
<feature type="transmembrane region" description="Helical" evidence="1">
    <location>
        <begin position="160"/>
        <end position="179"/>
    </location>
</feature>
<dbReference type="AlphaFoldDB" id="A0A2T7BJ18"/>
<keyword evidence="1" id="KW-0472">Membrane</keyword>
<sequence>MKQSLRKVRTFLCFFSGEDAYIIGKCSLRIQFYFAFIGLFVQLIFAGCLASAGSFTHHLFPAIGVGSYLIAGLWAALLSCIYLLLLYTISPLLLPIDEDARQRVQAISVHPLRSASMLFRLLLIIFIAVLVAQPLNVMLFGDARMMKDAYTKAIRLTIHHAPGAWALTLATCAIFLLPIRLKFRIRNIPLSGKRNGHHQLQNIRDMVSDMQAHPNYPGAILDADLGELRTNDYYFQKTLIEYRLILEAYADFKQGYQQLLTQKVAGFHHETMANLHHVLQQLKASPARYNAMMEKLQAPPRPQVLERFEYWADPPFRTVRKPATYVPLPEQDLLHHLYADPH</sequence>
<dbReference type="Proteomes" id="UP000244450">
    <property type="component" value="Unassembled WGS sequence"/>
</dbReference>
<feature type="transmembrane region" description="Helical" evidence="1">
    <location>
        <begin position="117"/>
        <end position="140"/>
    </location>
</feature>
<keyword evidence="1" id="KW-1133">Transmembrane helix</keyword>
<reference evidence="2 3" key="1">
    <citation type="submission" date="2018-04" db="EMBL/GenBank/DDBJ databases">
        <title>Chitinophaga fuyangensis sp. nov., isolated from soil in a chemical factory.</title>
        <authorList>
            <person name="Chen K."/>
        </authorList>
    </citation>
    <scope>NUCLEOTIDE SEQUENCE [LARGE SCALE GENOMIC DNA]</scope>
    <source>
        <strain evidence="2 3">LY-1</strain>
    </source>
</reference>